<feature type="transmembrane region" description="Helical" evidence="11">
    <location>
        <begin position="135"/>
        <end position="155"/>
    </location>
</feature>
<keyword evidence="8 11" id="KW-1133">Transmembrane helix</keyword>
<keyword evidence="15" id="KW-1185">Reference proteome</keyword>
<evidence type="ECO:0000313" key="14">
    <source>
        <dbReference type="EMBL" id="MFD2674056.1"/>
    </source>
</evidence>
<dbReference type="Proteomes" id="UP001597453">
    <property type="component" value="Unassembled WGS sequence"/>
</dbReference>
<dbReference type="EMBL" id="JBHUNF010000001">
    <property type="protein sequence ID" value="MFD2674056.1"/>
    <property type="molecule type" value="Genomic_DNA"/>
</dbReference>
<keyword evidence="7" id="KW-0862">Zinc</keyword>
<dbReference type="InterPro" id="IPR041489">
    <property type="entry name" value="PDZ_6"/>
</dbReference>
<keyword evidence="4" id="KW-0645">Protease</keyword>
<evidence type="ECO:0000313" key="15">
    <source>
        <dbReference type="Proteomes" id="UP001597453"/>
    </source>
</evidence>
<sequence length="445" mass="48166">MLGSLLFIVGILAALIGLGISIALHECGHLYFAKKFGLRVPQYMIGFGPTVWSKHRGETEYGVKLLPLGGYISMIGMYPPKPGQHAGEQATGFFSRMIEDGRQASAESIPEGEEHRAFYRLPVWKRLFIMAGGPAMNFVLAAIIFAFLGMVIGVYQPTTRVAEVYECVVPASERNNPDAATSCDDKAPGAQAGLKPGDVVTAVDGVAVDSWDGLQATIRESADTPLEFTIDRAGQTMTLTVTPRANEVYVTDPATGRILEDEQGNPKTQTVGFVGFTPQHERAQQGIDFVGEMYWQNLSGVYNVITTMPQRVVEMFQAGFLGAERDPYGPMSVVGVGRVTGEIVAQDAIPVLDRVATVIQIVGSLNVMLGAMNLIPLPPLDGGHIAATLWDGLRRWFAKLRGKPEPEPFDAAKLLPVTMVVAILLMAIGALFIFTDLVNPIQLFK</sequence>
<dbReference type="InterPro" id="IPR004387">
    <property type="entry name" value="Pept_M50_Zn"/>
</dbReference>
<evidence type="ECO:0000256" key="4">
    <source>
        <dbReference type="ARBA" id="ARBA00022670"/>
    </source>
</evidence>
<dbReference type="Gene3D" id="2.30.42.10">
    <property type="match status" value="1"/>
</dbReference>
<feature type="transmembrane region" description="Helical" evidence="11">
    <location>
        <begin position="414"/>
        <end position="435"/>
    </location>
</feature>
<comment type="caution">
    <text evidence="14">The sequence shown here is derived from an EMBL/GenBank/DDBJ whole genome shotgun (WGS) entry which is preliminary data.</text>
</comment>
<gene>
    <name evidence="14" type="ORF">ACFSUQ_01880</name>
</gene>
<dbReference type="PANTHER" id="PTHR42837:SF2">
    <property type="entry name" value="MEMBRANE METALLOPROTEASE ARASP2, CHLOROPLASTIC-RELATED"/>
    <property type="match status" value="1"/>
</dbReference>
<dbReference type="PANTHER" id="PTHR42837">
    <property type="entry name" value="REGULATOR OF SIGMA-E PROTEASE RSEP"/>
    <property type="match status" value="1"/>
</dbReference>
<keyword evidence="9" id="KW-0482">Metalloprotease</keyword>
<evidence type="ECO:0000256" key="1">
    <source>
        <dbReference type="ARBA" id="ARBA00001947"/>
    </source>
</evidence>
<comment type="similarity">
    <text evidence="3">Belongs to the peptidase M50B family.</text>
</comment>
<evidence type="ECO:0000256" key="6">
    <source>
        <dbReference type="ARBA" id="ARBA00022801"/>
    </source>
</evidence>
<evidence type="ECO:0000259" key="13">
    <source>
        <dbReference type="Pfam" id="PF17820"/>
    </source>
</evidence>
<comment type="cofactor">
    <cofactor evidence="1">
        <name>Zn(2+)</name>
        <dbReference type="ChEBI" id="CHEBI:29105"/>
    </cofactor>
</comment>
<dbReference type="Pfam" id="PF17820">
    <property type="entry name" value="PDZ_6"/>
    <property type="match status" value="1"/>
</dbReference>
<dbReference type="SUPFAM" id="SSF50156">
    <property type="entry name" value="PDZ domain-like"/>
    <property type="match status" value="1"/>
</dbReference>
<comment type="subcellular location">
    <subcellularLocation>
        <location evidence="2">Membrane</location>
        <topology evidence="2">Multi-pass membrane protein</topology>
    </subcellularLocation>
</comment>
<keyword evidence="10 11" id="KW-0472">Membrane</keyword>
<dbReference type="CDD" id="cd23081">
    <property type="entry name" value="cpPDZ_EcRseP-like"/>
    <property type="match status" value="1"/>
</dbReference>
<evidence type="ECO:0000256" key="5">
    <source>
        <dbReference type="ARBA" id="ARBA00022692"/>
    </source>
</evidence>
<dbReference type="Pfam" id="PF02163">
    <property type="entry name" value="Peptidase_M50"/>
    <property type="match status" value="1"/>
</dbReference>
<evidence type="ECO:0000256" key="9">
    <source>
        <dbReference type="ARBA" id="ARBA00023049"/>
    </source>
</evidence>
<feature type="domain" description="PDZ" evidence="13">
    <location>
        <begin position="185"/>
        <end position="232"/>
    </location>
</feature>
<name>A0ABW5RG28_9MICO</name>
<feature type="transmembrane region" description="Helical" evidence="11">
    <location>
        <begin position="6"/>
        <end position="25"/>
    </location>
</feature>
<dbReference type="RefSeq" id="WP_066055562.1">
    <property type="nucleotide sequence ID" value="NZ_JBHUNF010000001.1"/>
</dbReference>
<reference evidence="15" key="1">
    <citation type="journal article" date="2019" name="Int. J. Syst. Evol. Microbiol.">
        <title>The Global Catalogue of Microorganisms (GCM) 10K type strain sequencing project: providing services to taxonomists for standard genome sequencing and annotation.</title>
        <authorList>
            <consortium name="The Broad Institute Genomics Platform"/>
            <consortium name="The Broad Institute Genome Sequencing Center for Infectious Disease"/>
            <person name="Wu L."/>
            <person name="Ma J."/>
        </authorList>
    </citation>
    <scope>NUCLEOTIDE SEQUENCE [LARGE SCALE GENOMIC DNA]</scope>
    <source>
        <strain evidence="15">TISTR 1511</strain>
    </source>
</reference>
<dbReference type="InterPro" id="IPR036034">
    <property type="entry name" value="PDZ_sf"/>
</dbReference>
<dbReference type="InterPro" id="IPR008915">
    <property type="entry name" value="Peptidase_M50"/>
</dbReference>
<evidence type="ECO:0000256" key="11">
    <source>
        <dbReference type="SAM" id="Phobius"/>
    </source>
</evidence>
<evidence type="ECO:0000259" key="12">
    <source>
        <dbReference type="Pfam" id="PF02163"/>
    </source>
</evidence>
<evidence type="ECO:0000256" key="2">
    <source>
        <dbReference type="ARBA" id="ARBA00004141"/>
    </source>
</evidence>
<keyword evidence="6" id="KW-0378">Hydrolase</keyword>
<proteinExistence type="inferred from homology"/>
<dbReference type="CDD" id="cd06163">
    <property type="entry name" value="S2P-M50_PDZ_RseP-like"/>
    <property type="match status" value="1"/>
</dbReference>
<evidence type="ECO:0000256" key="10">
    <source>
        <dbReference type="ARBA" id="ARBA00023136"/>
    </source>
</evidence>
<evidence type="ECO:0000256" key="8">
    <source>
        <dbReference type="ARBA" id="ARBA00022989"/>
    </source>
</evidence>
<accession>A0ABW5RG28</accession>
<evidence type="ECO:0000256" key="7">
    <source>
        <dbReference type="ARBA" id="ARBA00022833"/>
    </source>
</evidence>
<keyword evidence="5 11" id="KW-0812">Transmembrane</keyword>
<organism evidence="14 15">
    <name type="scientific">Gulosibacter bifidus</name>
    <dbReference type="NCBI Taxonomy" id="272239"/>
    <lineage>
        <taxon>Bacteria</taxon>
        <taxon>Bacillati</taxon>
        <taxon>Actinomycetota</taxon>
        <taxon>Actinomycetes</taxon>
        <taxon>Micrococcales</taxon>
        <taxon>Microbacteriaceae</taxon>
        <taxon>Gulosibacter</taxon>
    </lineage>
</organism>
<feature type="domain" description="Peptidase M50" evidence="12">
    <location>
        <begin position="14"/>
        <end position="398"/>
    </location>
</feature>
<protein>
    <submittedName>
        <fullName evidence="14">M50 family metallopeptidase</fullName>
    </submittedName>
</protein>
<evidence type="ECO:0000256" key="3">
    <source>
        <dbReference type="ARBA" id="ARBA00007931"/>
    </source>
</evidence>